<feature type="region of interest" description="Disordered" evidence="1">
    <location>
        <begin position="64"/>
        <end position="110"/>
    </location>
</feature>
<dbReference type="Proteomes" id="UP001350748">
    <property type="component" value="Unassembled WGS sequence"/>
</dbReference>
<evidence type="ECO:0000256" key="2">
    <source>
        <dbReference type="SAM" id="Phobius"/>
    </source>
</evidence>
<dbReference type="EMBL" id="JAZHYN010000028">
    <property type="protein sequence ID" value="MEF3366946.1"/>
    <property type="molecule type" value="Genomic_DNA"/>
</dbReference>
<accession>A0ABU7XHT4</accession>
<keyword evidence="2" id="KW-0472">Membrane</keyword>
<evidence type="ECO:0000313" key="3">
    <source>
        <dbReference type="EMBL" id="MEF3366946.1"/>
    </source>
</evidence>
<keyword evidence="2" id="KW-1133">Transmembrane helix</keyword>
<evidence type="ECO:0000256" key="1">
    <source>
        <dbReference type="SAM" id="MobiDB-lite"/>
    </source>
</evidence>
<gene>
    <name evidence="3" type="ORF">V3H18_10415</name>
</gene>
<organism evidence="3 4">
    <name type="scientific">Methylocystis borbori</name>
    <dbReference type="NCBI Taxonomy" id="3118750"/>
    <lineage>
        <taxon>Bacteria</taxon>
        <taxon>Pseudomonadati</taxon>
        <taxon>Pseudomonadota</taxon>
        <taxon>Alphaproteobacteria</taxon>
        <taxon>Hyphomicrobiales</taxon>
        <taxon>Methylocystaceae</taxon>
        <taxon>Methylocystis</taxon>
    </lineage>
</organism>
<proteinExistence type="predicted"/>
<evidence type="ECO:0008006" key="5">
    <source>
        <dbReference type="Google" id="ProtNLM"/>
    </source>
</evidence>
<feature type="transmembrane region" description="Helical" evidence="2">
    <location>
        <begin position="20"/>
        <end position="44"/>
    </location>
</feature>
<keyword evidence="4" id="KW-1185">Reference proteome</keyword>
<keyword evidence="2" id="KW-0812">Transmembrane</keyword>
<dbReference type="RefSeq" id="WP_332081967.1">
    <property type="nucleotide sequence ID" value="NZ_JAZHYN010000028.1"/>
</dbReference>
<feature type="region of interest" description="Disordered" evidence="1">
    <location>
        <begin position="167"/>
        <end position="188"/>
    </location>
</feature>
<evidence type="ECO:0000313" key="4">
    <source>
        <dbReference type="Proteomes" id="UP001350748"/>
    </source>
</evidence>
<sequence length="188" mass="20053">MFTHAARLAAPMKQARLSPLSAMILASLLATTLIAGLFAISAIFGSNGWDAEVAAPDWKPPTLAIGELDPPKPASADVETLSRPIFSRSRRPSPRASKSQSEADLSPNAITPGGLTVSAIVKNKEMHQAYVVSLDTPEGAWRKVGDTVDSWTISRIDRREVILRSGEQTTSIKLYPDPPPAGDAASRP</sequence>
<comment type="caution">
    <text evidence="3">The sequence shown here is derived from an EMBL/GenBank/DDBJ whole genome shotgun (WGS) entry which is preliminary data.</text>
</comment>
<name>A0ABU7XHT4_9HYPH</name>
<protein>
    <recommendedName>
        <fullName evidence="5">Type II secretion system protein GspC N-terminal domain-containing protein</fullName>
    </recommendedName>
</protein>
<reference evidence="3 4" key="1">
    <citation type="submission" date="2024-02" db="EMBL/GenBank/DDBJ databases">
        <authorList>
            <person name="Grouzdev D."/>
        </authorList>
    </citation>
    <scope>NUCLEOTIDE SEQUENCE [LARGE SCALE GENOMIC DNA]</scope>
    <source>
        <strain evidence="3 4">9N</strain>
    </source>
</reference>